<dbReference type="GO" id="GO:0008270">
    <property type="term" value="F:zinc ion binding"/>
    <property type="evidence" value="ECO:0007669"/>
    <property type="project" value="UniProtKB-KW"/>
</dbReference>
<evidence type="ECO:0000313" key="8">
    <source>
        <dbReference type="WBParaSite" id="EgrG_000199000"/>
    </source>
</evidence>
<gene>
    <name evidence="6" type="ORF">EgrG_000199000</name>
</gene>
<keyword evidence="3" id="KW-0862">Zinc</keyword>
<dbReference type="PROSITE" id="PS01360">
    <property type="entry name" value="ZF_MYND_1"/>
    <property type="match status" value="1"/>
</dbReference>
<dbReference type="Pfam" id="PF01753">
    <property type="entry name" value="zf-MYND"/>
    <property type="match status" value="1"/>
</dbReference>
<dbReference type="OrthoDB" id="5857104at2759"/>
<feature type="domain" description="MYND-type" evidence="5">
    <location>
        <begin position="33"/>
        <end position="73"/>
    </location>
</feature>
<evidence type="ECO:0000256" key="1">
    <source>
        <dbReference type="ARBA" id="ARBA00022723"/>
    </source>
</evidence>
<dbReference type="PANTHER" id="PTHR12197:SF251">
    <property type="entry name" value="EG:BACR7C10.4 PROTEIN"/>
    <property type="match status" value="1"/>
</dbReference>
<dbReference type="PROSITE" id="PS50865">
    <property type="entry name" value="ZF_MYND_2"/>
    <property type="match status" value="1"/>
</dbReference>
<accession>A0A068WQB6</accession>
<dbReference type="EMBL" id="LK028580">
    <property type="protein sequence ID" value="CDS19826.1"/>
    <property type="molecule type" value="Genomic_DNA"/>
</dbReference>
<organism evidence="6">
    <name type="scientific">Echinococcus granulosus</name>
    <name type="common">Hydatid tapeworm</name>
    <dbReference type="NCBI Taxonomy" id="6210"/>
    <lineage>
        <taxon>Eukaryota</taxon>
        <taxon>Metazoa</taxon>
        <taxon>Spiralia</taxon>
        <taxon>Lophotrochozoa</taxon>
        <taxon>Platyhelminthes</taxon>
        <taxon>Cestoda</taxon>
        <taxon>Eucestoda</taxon>
        <taxon>Cyclophyllidea</taxon>
        <taxon>Taeniidae</taxon>
        <taxon>Echinococcus</taxon>
        <taxon>Echinococcus granulosus group</taxon>
    </lineage>
</organism>
<dbReference type="SUPFAM" id="SSF82199">
    <property type="entry name" value="SET domain"/>
    <property type="match status" value="1"/>
</dbReference>
<evidence type="ECO:0000256" key="4">
    <source>
        <dbReference type="PROSITE-ProRule" id="PRU00134"/>
    </source>
</evidence>
<dbReference type="WBParaSite" id="EgrG_000199000">
    <property type="protein sequence ID" value="EgrG_000199000"/>
    <property type="gene ID" value="EgrG_000199000"/>
</dbReference>
<reference evidence="8" key="3">
    <citation type="submission" date="2020-10" db="UniProtKB">
        <authorList>
            <consortium name="WormBaseParasite"/>
        </authorList>
    </citation>
    <scope>IDENTIFICATION</scope>
</reference>
<dbReference type="InterPro" id="IPR002893">
    <property type="entry name" value="Znf_MYND"/>
</dbReference>
<reference evidence="6" key="2">
    <citation type="submission" date="2014-06" db="EMBL/GenBank/DDBJ databases">
        <authorList>
            <person name="Aslett M."/>
        </authorList>
    </citation>
    <scope>NUCLEOTIDE SEQUENCE</scope>
</reference>
<evidence type="ECO:0000256" key="2">
    <source>
        <dbReference type="ARBA" id="ARBA00022771"/>
    </source>
</evidence>
<sequence>MLVQHKSYKPGDLIWSEEALVCALHVDSSPQYCAYCLLSVSQQPLLRCSRCKHVFYCSRICQKSHWCSHKQECACIVSSGAFPGATIRLLFNIIVSKVYKNYPFFELLVSHVEELNANDETRLMMEQAYAMLMVFSNQNISISKSCFFRLFGRVKINAFHLTSECGDEIGVALFERSSKLDHSCLPNADFAFVGKRIKVIATDEILDASQIRISYVDLLMSMKRRQEELFNGYLFHCNCPRCSDLEQDFDTRIPPCCGRRMRGLKADALEHQEPVSWPSEANAFLPNLAKYSTVAPEEVYVCGKCHRCYSAAVFDALECRCYEINTLKDAVGLYRACAAAANTGNNEYLHLVYNHQGSLPLLRLCRTMVMTYRVDEDNLNGGELDLMLEVGLRLARCFDSVAAKYHSFHGHLFVCSLVCALLGLLGSVVSAMEAHLSLSGGGGDDISGVTLERLEHFSAAFVRTAVAFAPCIKRFAPHLPGVSEQLQRLRCFANNLNVQI</sequence>
<evidence type="ECO:0000313" key="6">
    <source>
        <dbReference type="EMBL" id="CDS19826.1"/>
    </source>
</evidence>
<dbReference type="InterPro" id="IPR050869">
    <property type="entry name" value="H3K4_H4K5_MeTrfase"/>
</dbReference>
<dbReference type="Proteomes" id="UP000492820">
    <property type="component" value="Unassembled WGS sequence"/>
</dbReference>
<keyword evidence="2 4" id="KW-0863">Zinc-finger</keyword>
<dbReference type="InterPro" id="IPR046341">
    <property type="entry name" value="SET_dom_sf"/>
</dbReference>
<keyword evidence="1" id="KW-0479">Metal-binding</keyword>
<proteinExistence type="predicted"/>
<evidence type="ECO:0000256" key="3">
    <source>
        <dbReference type="ARBA" id="ARBA00022833"/>
    </source>
</evidence>
<dbReference type="Gene3D" id="2.170.270.10">
    <property type="entry name" value="SET domain"/>
    <property type="match status" value="1"/>
</dbReference>
<dbReference type="Gene3D" id="6.10.140.2220">
    <property type="match status" value="1"/>
</dbReference>
<protein>
    <submittedName>
        <fullName evidence="6 8">SET and MYND domain containing protein 3</fullName>
    </submittedName>
</protein>
<dbReference type="AlphaFoldDB" id="A0A068WQB6"/>
<dbReference type="GO" id="GO:0005634">
    <property type="term" value="C:nucleus"/>
    <property type="evidence" value="ECO:0007669"/>
    <property type="project" value="TreeGrafter"/>
</dbReference>
<evidence type="ECO:0000313" key="7">
    <source>
        <dbReference type="Proteomes" id="UP000492820"/>
    </source>
</evidence>
<dbReference type="PANTHER" id="PTHR12197">
    <property type="entry name" value="HISTONE-LYSINE N-METHYLTRANSFERASE SMYD"/>
    <property type="match status" value="1"/>
</dbReference>
<name>A0A068WQB6_ECHGR</name>
<evidence type="ECO:0000259" key="5">
    <source>
        <dbReference type="PROSITE" id="PS50865"/>
    </source>
</evidence>
<reference evidence="6 7" key="1">
    <citation type="journal article" date="2013" name="Nature">
        <title>The genomes of four tapeworm species reveal adaptations to parasitism.</title>
        <authorList>
            <person name="Tsai I.J."/>
            <person name="Zarowiecki M."/>
            <person name="Holroyd N."/>
            <person name="Garciarrubio A."/>
            <person name="Sanchez-Flores A."/>
            <person name="Brooks K.L."/>
            <person name="Tracey A."/>
            <person name="Bobes R.J."/>
            <person name="Fragoso G."/>
            <person name="Sciutto E."/>
            <person name="Aslett M."/>
            <person name="Beasley H."/>
            <person name="Bennett H.M."/>
            <person name="Cai J."/>
            <person name="Camicia F."/>
            <person name="Clark R."/>
            <person name="Cucher M."/>
            <person name="De Silva N."/>
            <person name="Day T.A."/>
            <person name="Deplazes P."/>
            <person name="Estrada K."/>
            <person name="Fernandez C."/>
            <person name="Holland P.W."/>
            <person name="Hou J."/>
            <person name="Hu S."/>
            <person name="Huckvale T."/>
            <person name="Hung S.S."/>
            <person name="Kamenetzky L."/>
            <person name="Keane J.A."/>
            <person name="Kiss F."/>
            <person name="Koziol U."/>
            <person name="Lambert O."/>
            <person name="Liu K."/>
            <person name="Luo X."/>
            <person name="Luo Y."/>
            <person name="Macchiaroli N."/>
            <person name="Nichol S."/>
            <person name="Paps J."/>
            <person name="Parkinson J."/>
            <person name="Pouchkina-Stantcheva N."/>
            <person name="Riddiford N."/>
            <person name="Rosenzvit M."/>
            <person name="Salinas G."/>
            <person name="Wasmuth J.D."/>
            <person name="Zamanian M."/>
            <person name="Zheng Y."/>
            <person name="Cai X."/>
            <person name="Soberon X."/>
            <person name="Olson P.D."/>
            <person name="Laclette J.P."/>
            <person name="Brehm K."/>
            <person name="Berriman M."/>
            <person name="Garciarrubio A."/>
            <person name="Bobes R.J."/>
            <person name="Fragoso G."/>
            <person name="Sanchez-Flores A."/>
            <person name="Estrada K."/>
            <person name="Cevallos M.A."/>
            <person name="Morett E."/>
            <person name="Gonzalez V."/>
            <person name="Portillo T."/>
            <person name="Ochoa-Leyva A."/>
            <person name="Jose M.V."/>
            <person name="Sciutto E."/>
            <person name="Landa A."/>
            <person name="Jimenez L."/>
            <person name="Valdes V."/>
            <person name="Carrero J.C."/>
            <person name="Larralde C."/>
            <person name="Morales-Montor J."/>
            <person name="Limon-Lason J."/>
            <person name="Soberon X."/>
            <person name="Laclette J.P."/>
        </authorList>
    </citation>
    <scope>NUCLEOTIDE SEQUENCE [LARGE SCALE GENOMIC DNA]</scope>
</reference>
<dbReference type="Gene3D" id="1.10.220.160">
    <property type="match status" value="1"/>
</dbReference>